<reference evidence="3" key="1">
    <citation type="journal article" date="2014" name="Int. J. Syst. Evol. Microbiol.">
        <title>Complete genome sequence of Corynebacterium casei LMG S-19264T (=DSM 44701T), isolated from a smear-ripened cheese.</title>
        <authorList>
            <consortium name="US DOE Joint Genome Institute (JGI-PGF)"/>
            <person name="Walter F."/>
            <person name="Albersmeier A."/>
            <person name="Kalinowski J."/>
            <person name="Ruckert C."/>
        </authorList>
    </citation>
    <scope>NUCLEOTIDE SEQUENCE</scope>
    <source>
        <strain evidence="3">CGMCC 4.7430</strain>
    </source>
</reference>
<organism evidence="3 4">
    <name type="scientific">Nonomuraea glycinis</name>
    <dbReference type="NCBI Taxonomy" id="2047744"/>
    <lineage>
        <taxon>Bacteria</taxon>
        <taxon>Bacillati</taxon>
        <taxon>Actinomycetota</taxon>
        <taxon>Actinomycetes</taxon>
        <taxon>Streptosporangiales</taxon>
        <taxon>Streptosporangiaceae</taxon>
        <taxon>Nonomuraea</taxon>
    </lineage>
</organism>
<dbReference type="SUPFAM" id="SSF54637">
    <property type="entry name" value="Thioesterase/thiol ester dehydrase-isomerase"/>
    <property type="match status" value="1"/>
</dbReference>
<dbReference type="RefSeq" id="WP_189142567.1">
    <property type="nucleotide sequence ID" value="NZ_BMNK01000014.1"/>
</dbReference>
<evidence type="ECO:0000256" key="1">
    <source>
        <dbReference type="ARBA" id="ARBA00005254"/>
    </source>
</evidence>
<accession>A0A918E8T0</accession>
<evidence type="ECO:0000313" key="4">
    <source>
        <dbReference type="Proteomes" id="UP000660745"/>
    </source>
</evidence>
<dbReference type="AlphaFoldDB" id="A0A918E8T0"/>
<dbReference type="InterPro" id="IPR029069">
    <property type="entry name" value="HotDog_dom_sf"/>
</dbReference>
<keyword evidence="4" id="KW-1185">Reference proteome</keyword>
<sequence>MAPDLKPGSRLDELTVPPISRHTLALFAGASGDHNPIHVDLDVAKSAGLDDVFAHGMLSMAYLARLLTNNFPPDKLRSYRVRFAAITPVHGRPSCQAVVNGITDVDGERVATLDLTVTLADGTVTLTGEASVALD</sequence>
<dbReference type="Proteomes" id="UP000660745">
    <property type="component" value="Unassembled WGS sequence"/>
</dbReference>
<comment type="similarity">
    <text evidence="1">Belongs to the enoyl-CoA hydratase/isomerase family.</text>
</comment>
<feature type="domain" description="MaoC-like" evidence="2">
    <location>
        <begin position="18"/>
        <end position="115"/>
    </location>
</feature>
<gene>
    <name evidence="3" type="primary">maoC</name>
    <name evidence="3" type="ORF">GCM10012278_64970</name>
</gene>
<reference evidence="3" key="2">
    <citation type="submission" date="2020-09" db="EMBL/GenBank/DDBJ databases">
        <authorList>
            <person name="Sun Q."/>
            <person name="Zhou Y."/>
        </authorList>
    </citation>
    <scope>NUCLEOTIDE SEQUENCE</scope>
    <source>
        <strain evidence="3">CGMCC 4.7430</strain>
    </source>
</reference>
<evidence type="ECO:0000259" key="2">
    <source>
        <dbReference type="Pfam" id="PF01575"/>
    </source>
</evidence>
<dbReference type="PANTHER" id="PTHR43841:SF3">
    <property type="entry name" value="(3R)-HYDROXYACYL-ACP DEHYDRATASE SUBUNIT HADB"/>
    <property type="match status" value="1"/>
</dbReference>
<comment type="caution">
    <text evidence="3">The sequence shown here is derived from an EMBL/GenBank/DDBJ whole genome shotgun (WGS) entry which is preliminary data.</text>
</comment>
<dbReference type="PANTHER" id="PTHR43841">
    <property type="entry name" value="3-HYDROXYACYL-THIOESTER DEHYDRATASE HTDX-RELATED"/>
    <property type="match status" value="1"/>
</dbReference>
<dbReference type="EMBL" id="BMNK01000014">
    <property type="protein sequence ID" value="GGP13391.1"/>
    <property type="molecule type" value="Genomic_DNA"/>
</dbReference>
<name>A0A918E8T0_9ACTN</name>
<dbReference type="InterPro" id="IPR002539">
    <property type="entry name" value="MaoC-like_dom"/>
</dbReference>
<dbReference type="Pfam" id="PF01575">
    <property type="entry name" value="MaoC_dehydratas"/>
    <property type="match status" value="1"/>
</dbReference>
<dbReference type="Gene3D" id="3.10.129.10">
    <property type="entry name" value="Hotdog Thioesterase"/>
    <property type="match status" value="1"/>
</dbReference>
<proteinExistence type="inferred from homology"/>
<protein>
    <submittedName>
        <fullName evidence="3">MaoC family dehydratase</fullName>
    </submittedName>
</protein>
<evidence type="ECO:0000313" key="3">
    <source>
        <dbReference type="EMBL" id="GGP13391.1"/>
    </source>
</evidence>